<evidence type="ECO:0000256" key="1">
    <source>
        <dbReference type="SAM" id="MobiDB-lite"/>
    </source>
</evidence>
<evidence type="ECO:0000313" key="3">
    <source>
        <dbReference type="EMBL" id="RBO89688.1"/>
    </source>
</evidence>
<feature type="domain" description="Anti-CBASS protein Acb1-like N-terminal" evidence="2">
    <location>
        <begin position="45"/>
        <end position="406"/>
    </location>
</feature>
<protein>
    <recommendedName>
        <fullName evidence="2">Anti-CBASS protein Acb1-like N-terminal domain-containing protein</fullName>
    </recommendedName>
</protein>
<feature type="compositionally biased region" description="Pro residues" evidence="1">
    <location>
        <begin position="453"/>
        <end position="464"/>
    </location>
</feature>
<evidence type="ECO:0000313" key="4">
    <source>
        <dbReference type="Proteomes" id="UP000252893"/>
    </source>
</evidence>
<sequence>MSALKALANAAARRLDVMFPGYFMTAKHNHYRDFGYPDKVTFDMLYAMYTRNGIAAAAVDKTILKTWQDVPFLQEQQRDGTQGAHTKETKAEGEIRQRFEDLRIWSRLAEADRRSMVGSYSGVILRLADNKMFSEPVDTVSGGLLGLVEIIPAWEGQLQVSQWETDEKSEAYGQPLMFQFNEASVGDDVRQPRSFMLHPDRVIIWSRDGTFDCKSLLEPGYNDLMTLEKISGAGGEGFWKNAKSAPVLEVDPEAKIDEMARAMGVPVEELVDRMNEQVEDWQKGFDKLLMIQGMQAKSLSVTLPSPEHFFAIALQSFAASITMPVKILVGSQTGERASTEDATEWSQTNMARRNNTVRPNIMELVSRLERFRILPERDWYLDWSDLTEVSMTEKIDRVTRMADTNQKMQGIGELVFTGDEMREVLGKEPLNDDQRYPDRIDGNDNDEFDTPPIVVPPADPEIED</sequence>
<dbReference type="RefSeq" id="WP_113946377.1">
    <property type="nucleotide sequence ID" value="NZ_JBHEEG010000027.1"/>
</dbReference>
<dbReference type="Pfam" id="PF06381">
    <property type="entry name" value="Phage_portal_3"/>
    <property type="match status" value="1"/>
</dbReference>
<comment type="caution">
    <text evidence="3">The sequence shown here is derived from an EMBL/GenBank/DDBJ whole genome shotgun (WGS) entry which is preliminary data.</text>
</comment>
<reference evidence="3 4" key="1">
    <citation type="submission" date="2018-06" db="EMBL/GenBank/DDBJ databases">
        <title>Genomic Encyclopedia of Type Strains, Phase IV (KMG-IV): sequencing the most valuable type-strain genomes for metagenomic binning, comparative biology and taxonomic classification.</title>
        <authorList>
            <person name="Goeker M."/>
        </authorList>
    </citation>
    <scope>NUCLEOTIDE SEQUENCE [LARGE SCALE GENOMIC DNA]</scope>
    <source>
        <strain evidence="3 4">DSM 25619</strain>
    </source>
</reference>
<keyword evidence="4" id="KW-1185">Reference proteome</keyword>
<dbReference type="OrthoDB" id="7440425at2"/>
<dbReference type="InterPro" id="IPR024459">
    <property type="entry name" value="Acb1-like_N"/>
</dbReference>
<proteinExistence type="predicted"/>
<feature type="region of interest" description="Disordered" evidence="1">
    <location>
        <begin position="426"/>
        <end position="464"/>
    </location>
</feature>
<dbReference type="Proteomes" id="UP000252893">
    <property type="component" value="Unassembled WGS sequence"/>
</dbReference>
<feature type="compositionally biased region" description="Basic and acidic residues" evidence="1">
    <location>
        <begin position="426"/>
        <end position="442"/>
    </location>
</feature>
<name>A0A366DKB4_9HYPH</name>
<dbReference type="EMBL" id="QNRH01000015">
    <property type="protein sequence ID" value="RBO89688.1"/>
    <property type="molecule type" value="Genomic_DNA"/>
</dbReference>
<organism evidence="3 4">
    <name type="scientific">Pseudochrobactrum asaccharolyticum</name>
    <dbReference type="NCBI Taxonomy" id="354351"/>
    <lineage>
        <taxon>Bacteria</taxon>
        <taxon>Pseudomonadati</taxon>
        <taxon>Pseudomonadota</taxon>
        <taxon>Alphaproteobacteria</taxon>
        <taxon>Hyphomicrobiales</taxon>
        <taxon>Brucellaceae</taxon>
        <taxon>Pseudochrobactrum</taxon>
    </lineage>
</organism>
<gene>
    <name evidence="3" type="ORF">DFR47_11555</name>
</gene>
<dbReference type="AlphaFoldDB" id="A0A366DKB4"/>
<evidence type="ECO:0000259" key="2">
    <source>
        <dbReference type="Pfam" id="PF06381"/>
    </source>
</evidence>
<accession>A0A366DKB4</accession>